<keyword evidence="7" id="KW-0677">Repeat</keyword>
<keyword evidence="8 10" id="KW-1133">Transmembrane helix</keyword>
<dbReference type="InterPro" id="IPR047664">
    <property type="entry name" value="SWEET"/>
</dbReference>
<sequence length="146" mass="15594">MTGWMTALQVVTTIGQVMLSLSLGPDMYNIRRRKSIGEMPALPLVCTLPNTHLWMLYGYLEGSIFPVGATQGFGQLASIALALYCVVTLYFVLVVTGVTGQTDAEASTSLGYFGLVFSVGVFASPLGTLKRVIKTKSAISIPVNIV</sequence>
<gene>
    <name evidence="11" type="ORF">JG688_00016016</name>
</gene>
<feature type="transmembrane region" description="Helical" evidence="10">
    <location>
        <begin position="76"/>
        <end position="98"/>
    </location>
</feature>
<feature type="transmembrane region" description="Helical" evidence="10">
    <location>
        <begin position="110"/>
        <end position="129"/>
    </location>
</feature>
<comment type="similarity">
    <text evidence="2">Belongs to the SWEET sugar transporter family.</text>
</comment>
<dbReference type="Pfam" id="PF03083">
    <property type="entry name" value="MtN3_slv"/>
    <property type="match status" value="2"/>
</dbReference>
<keyword evidence="6 10" id="KW-0812">Transmembrane</keyword>
<protein>
    <recommendedName>
        <fullName evidence="13">MtN3-like protein</fullName>
    </recommendedName>
</protein>
<keyword evidence="4" id="KW-1003">Cell membrane</keyword>
<organism evidence="11 12">
    <name type="scientific">Phytophthora aleatoria</name>
    <dbReference type="NCBI Taxonomy" id="2496075"/>
    <lineage>
        <taxon>Eukaryota</taxon>
        <taxon>Sar</taxon>
        <taxon>Stramenopiles</taxon>
        <taxon>Oomycota</taxon>
        <taxon>Peronosporomycetes</taxon>
        <taxon>Peronosporales</taxon>
        <taxon>Peronosporaceae</taxon>
        <taxon>Phytophthora</taxon>
    </lineage>
</organism>
<dbReference type="EMBL" id="JAENGY010001870">
    <property type="protein sequence ID" value="KAG6946482.1"/>
    <property type="molecule type" value="Genomic_DNA"/>
</dbReference>
<evidence type="ECO:0000256" key="1">
    <source>
        <dbReference type="ARBA" id="ARBA00004651"/>
    </source>
</evidence>
<comment type="subcellular location">
    <subcellularLocation>
        <location evidence="1">Cell membrane</location>
        <topology evidence="1">Multi-pass membrane protein</topology>
    </subcellularLocation>
</comment>
<comment type="caution">
    <text evidence="11">The sequence shown here is derived from an EMBL/GenBank/DDBJ whole genome shotgun (WGS) entry which is preliminary data.</text>
</comment>
<evidence type="ECO:0008006" key="13">
    <source>
        <dbReference type="Google" id="ProtNLM"/>
    </source>
</evidence>
<evidence type="ECO:0000313" key="11">
    <source>
        <dbReference type="EMBL" id="KAG6946482.1"/>
    </source>
</evidence>
<evidence type="ECO:0000256" key="2">
    <source>
        <dbReference type="ARBA" id="ARBA00007809"/>
    </source>
</evidence>
<dbReference type="GO" id="GO:0051119">
    <property type="term" value="F:sugar transmembrane transporter activity"/>
    <property type="evidence" value="ECO:0007669"/>
    <property type="project" value="InterPro"/>
</dbReference>
<evidence type="ECO:0000256" key="10">
    <source>
        <dbReference type="SAM" id="Phobius"/>
    </source>
</evidence>
<dbReference type="InterPro" id="IPR004316">
    <property type="entry name" value="SWEET_rpt"/>
</dbReference>
<accession>A0A8J5LZ79</accession>
<keyword evidence="3" id="KW-0813">Transport</keyword>
<feature type="transmembrane region" description="Helical" evidence="10">
    <location>
        <begin position="6"/>
        <end position="24"/>
    </location>
</feature>
<evidence type="ECO:0000256" key="4">
    <source>
        <dbReference type="ARBA" id="ARBA00022475"/>
    </source>
</evidence>
<evidence type="ECO:0000256" key="9">
    <source>
        <dbReference type="ARBA" id="ARBA00023136"/>
    </source>
</evidence>
<dbReference type="AlphaFoldDB" id="A0A8J5LZ79"/>
<evidence type="ECO:0000256" key="5">
    <source>
        <dbReference type="ARBA" id="ARBA00022597"/>
    </source>
</evidence>
<keyword evidence="12" id="KW-1185">Reference proteome</keyword>
<evidence type="ECO:0000256" key="3">
    <source>
        <dbReference type="ARBA" id="ARBA00022448"/>
    </source>
</evidence>
<dbReference type="GO" id="GO:0005886">
    <property type="term" value="C:plasma membrane"/>
    <property type="evidence" value="ECO:0007669"/>
    <property type="project" value="UniProtKB-SubCell"/>
</dbReference>
<name>A0A8J5LZ79_9STRA</name>
<keyword evidence="9 10" id="KW-0472">Membrane</keyword>
<proteinExistence type="inferred from homology"/>
<keyword evidence="5" id="KW-0762">Sugar transport</keyword>
<dbReference type="Proteomes" id="UP000709295">
    <property type="component" value="Unassembled WGS sequence"/>
</dbReference>
<evidence type="ECO:0000313" key="12">
    <source>
        <dbReference type="Proteomes" id="UP000709295"/>
    </source>
</evidence>
<evidence type="ECO:0000256" key="6">
    <source>
        <dbReference type="ARBA" id="ARBA00022692"/>
    </source>
</evidence>
<dbReference type="FunFam" id="1.20.1280.290:FF:000007">
    <property type="entry name" value="Bidirectional sugar transporter SWEET7"/>
    <property type="match status" value="1"/>
</dbReference>
<evidence type="ECO:0000256" key="7">
    <source>
        <dbReference type="ARBA" id="ARBA00022737"/>
    </source>
</evidence>
<dbReference type="PANTHER" id="PTHR10791">
    <property type="entry name" value="RAG1-ACTIVATING PROTEIN 1"/>
    <property type="match status" value="1"/>
</dbReference>
<dbReference type="PANTHER" id="PTHR10791:SF30">
    <property type="entry name" value="SUGAR TRANSPORTER SWEET1"/>
    <property type="match status" value="1"/>
</dbReference>
<evidence type="ECO:0000256" key="8">
    <source>
        <dbReference type="ARBA" id="ARBA00022989"/>
    </source>
</evidence>
<reference evidence="11" key="1">
    <citation type="submission" date="2021-01" db="EMBL/GenBank/DDBJ databases">
        <title>Phytophthora aleatoria, a newly-described species from Pinus radiata is distinct from Phytophthora cactorum isolates based on comparative genomics.</title>
        <authorList>
            <person name="Mcdougal R."/>
            <person name="Panda P."/>
            <person name="Williams N."/>
            <person name="Studholme D.J."/>
        </authorList>
    </citation>
    <scope>NUCLEOTIDE SEQUENCE</scope>
    <source>
        <strain evidence="11">NZFS 4037</strain>
    </source>
</reference>